<name>I5C4D1_9BACT</name>
<dbReference type="GO" id="GO:0009166">
    <property type="term" value="P:nucleotide catabolic process"/>
    <property type="evidence" value="ECO:0007669"/>
    <property type="project" value="InterPro"/>
</dbReference>
<dbReference type="PRINTS" id="PR01607">
    <property type="entry name" value="APYRASEFAMLY"/>
</dbReference>
<accession>I5C4D1</accession>
<dbReference type="Gene3D" id="3.60.21.10">
    <property type="match status" value="1"/>
</dbReference>
<comment type="caution">
    <text evidence="2">The sequence shown here is derived from an EMBL/GenBank/DDBJ whole genome shotgun (WGS) entry which is preliminary data.</text>
</comment>
<organism evidence="2 3">
    <name type="scientific">Nitritalea halalkaliphila LW7</name>
    <dbReference type="NCBI Taxonomy" id="1189621"/>
    <lineage>
        <taxon>Bacteria</taxon>
        <taxon>Pseudomonadati</taxon>
        <taxon>Bacteroidota</taxon>
        <taxon>Cytophagia</taxon>
        <taxon>Cytophagales</taxon>
        <taxon>Cyclobacteriaceae</taxon>
        <taxon>Nitritalea</taxon>
    </lineage>
</organism>
<dbReference type="Proteomes" id="UP000005551">
    <property type="component" value="Unassembled WGS sequence"/>
</dbReference>
<dbReference type="EMBL" id="AJYA01000019">
    <property type="protein sequence ID" value="EIM76683.1"/>
    <property type="molecule type" value="Genomic_DNA"/>
</dbReference>
<gene>
    <name evidence="2" type="ORF">A3SI_09523</name>
</gene>
<protein>
    <submittedName>
        <fullName evidence="2">5'-nucleotidase</fullName>
    </submittedName>
</protein>
<dbReference type="PANTHER" id="PTHR11575">
    <property type="entry name" value="5'-NUCLEOTIDASE-RELATED"/>
    <property type="match status" value="1"/>
</dbReference>
<dbReference type="STRING" id="1189621.A3SI_09523"/>
<dbReference type="Pfam" id="PF00149">
    <property type="entry name" value="Metallophos"/>
    <property type="match status" value="1"/>
</dbReference>
<evidence type="ECO:0000313" key="2">
    <source>
        <dbReference type="EMBL" id="EIM76683.1"/>
    </source>
</evidence>
<sequence length="149" mass="16131">MVKRGGLKVGIFGVGIELAGLVGEKNYGQTRYLDPVAVSREIVRELRGQSCDLVICLSHLGHRYQSEKIDDLKLAARVPGIDLIIGGHTHTFLERPVPVVRPDGGSCLVTQAGMAALRAGHLYYSKNAAGKMLAKDYGYVDINEKVKAV</sequence>
<dbReference type="PATRIC" id="fig|1189621.3.peg.1981"/>
<dbReference type="SUPFAM" id="SSF56300">
    <property type="entry name" value="Metallo-dependent phosphatases"/>
    <property type="match status" value="1"/>
</dbReference>
<dbReference type="AlphaFoldDB" id="I5C4D1"/>
<feature type="domain" description="Calcineurin-like phosphoesterase" evidence="1">
    <location>
        <begin position="35"/>
        <end position="91"/>
    </location>
</feature>
<dbReference type="InterPro" id="IPR004843">
    <property type="entry name" value="Calcineurin-like_PHP"/>
</dbReference>
<keyword evidence="3" id="KW-1185">Reference proteome</keyword>
<evidence type="ECO:0000313" key="3">
    <source>
        <dbReference type="Proteomes" id="UP000005551"/>
    </source>
</evidence>
<reference evidence="2 3" key="1">
    <citation type="submission" date="2012-05" db="EMBL/GenBank/DDBJ databases">
        <title>Genome sequence of Nitritalea halalkaliphila LW7.</title>
        <authorList>
            <person name="Jangir P.K."/>
            <person name="Singh A."/>
            <person name="Shivaji S."/>
            <person name="Sharma R."/>
        </authorList>
    </citation>
    <scope>NUCLEOTIDE SEQUENCE [LARGE SCALE GENOMIC DNA]</scope>
    <source>
        <strain evidence="2 3">LW7</strain>
    </source>
</reference>
<evidence type="ECO:0000259" key="1">
    <source>
        <dbReference type="Pfam" id="PF00149"/>
    </source>
</evidence>
<dbReference type="GO" id="GO:0016787">
    <property type="term" value="F:hydrolase activity"/>
    <property type="evidence" value="ECO:0007669"/>
    <property type="project" value="InterPro"/>
</dbReference>
<proteinExistence type="predicted"/>
<dbReference type="InterPro" id="IPR006179">
    <property type="entry name" value="5_nucleotidase/apyrase"/>
</dbReference>
<dbReference type="PANTHER" id="PTHR11575:SF24">
    <property type="entry name" value="5'-NUCLEOTIDASE"/>
    <property type="match status" value="1"/>
</dbReference>
<dbReference type="InterPro" id="IPR029052">
    <property type="entry name" value="Metallo-depent_PP-like"/>
</dbReference>